<dbReference type="EMBL" id="RWIC01001144">
    <property type="protein sequence ID" value="TKC37400.1"/>
    <property type="molecule type" value="Genomic_DNA"/>
</dbReference>
<name>A0A4V5P8K7_MONMO</name>
<accession>A0A4V5P8K7</accession>
<comment type="caution">
    <text evidence="1">The sequence shown here is derived from an EMBL/GenBank/DDBJ whole genome shotgun (WGS) entry which is preliminary data.</text>
</comment>
<proteinExistence type="predicted"/>
<gene>
    <name evidence="1" type="ORF">EI555_020637</name>
</gene>
<evidence type="ECO:0000313" key="2">
    <source>
        <dbReference type="Proteomes" id="UP000308365"/>
    </source>
</evidence>
<feature type="non-terminal residue" evidence="1">
    <location>
        <position position="32"/>
    </location>
</feature>
<evidence type="ECO:0000313" key="1">
    <source>
        <dbReference type="EMBL" id="TKC37400.1"/>
    </source>
</evidence>
<organism evidence="1 2">
    <name type="scientific">Monodon monoceros</name>
    <name type="common">Narwhal</name>
    <name type="synonym">Ceratodon monodon</name>
    <dbReference type="NCBI Taxonomy" id="40151"/>
    <lineage>
        <taxon>Eukaryota</taxon>
        <taxon>Metazoa</taxon>
        <taxon>Chordata</taxon>
        <taxon>Craniata</taxon>
        <taxon>Vertebrata</taxon>
        <taxon>Euteleostomi</taxon>
        <taxon>Mammalia</taxon>
        <taxon>Eutheria</taxon>
        <taxon>Laurasiatheria</taxon>
        <taxon>Artiodactyla</taxon>
        <taxon>Whippomorpha</taxon>
        <taxon>Cetacea</taxon>
        <taxon>Odontoceti</taxon>
        <taxon>Monodontidae</taxon>
        <taxon>Monodon</taxon>
    </lineage>
</organism>
<dbReference type="AlphaFoldDB" id="A0A4V5P8K7"/>
<reference evidence="2" key="1">
    <citation type="journal article" date="2019" name="IScience">
        <title>Narwhal Genome Reveals Long-Term Low Genetic Diversity despite Current Large Abundance Size.</title>
        <authorList>
            <person name="Westbury M.V."/>
            <person name="Petersen B."/>
            <person name="Garde E."/>
            <person name="Heide-Jorgensen M.P."/>
            <person name="Lorenzen E.D."/>
        </authorList>
    </citation>
    <scope>NUCLEOTIDE SEQUENCE [LARGE SCALE GENOMIC DNA]</scope>
</reference>
<protein>
    <submittedName>
        <fullName evidence="1">Uncharacterized protein</fullName>
    </submittedName>
</protein>
<sequence length="32" mass="3639">MTRLIRWMQKHKIPLDASVLDIGTGNGVFLVE</sequence>
<dbReference type="Proteomes" id="UP000308365">
    <property type="component" value="Unassembled WGS sequence"/>
</dbReference>